<dbReference type="NCBIfam" id="NF007288">
    <property type="entry name" value="PRK09756.1"/>
    <property type="match status" value="1"/>
</dbReference>
<dbReference type="InterPro" id="IPR000524">
    <property type="entry name" value="Tscrpt_reg_HTH_GntR"/>
</dbReference>
<dbReference type="GO" id="GO:0003677">
    <property type="term" value="F:DNA binding"/>
    <property type="evidence" value="ECO:0007669"/>
    <property type="project" value="UniProtKB-KW"/>
</dbReference>
<feature type="modified residue" description="Phosphohistidine; by EIIA" evidence="12">
    <location>
        <position position="264"/>
    </location>
</feature>
<dbReference type="PANTHER" id="PTHR44846">
    <property type="entry name" value="MANNOSYL-D-GLYCERATE TRANSPORT/METABOLISM SYSTEM REPRESSOR MNGR-RELATED"/>
    <property type="match status" value="1"/>
</dbReference>
<keyword evidence="8" id="KW-0805">Transcription regulation</keyword>
<dbReference type="PANTHER" id="PTHR44846:SF1">
    <property type="entry name" value="MANNOSYL-D-GLYCERATE TRANSPORT_METABOLISM SYSTEM REPRESSOR MNGR-RELATED"/>
    <property type="match status" value="1"/>
</dbReference>
<dbReference type="Proteomes" id="UP000663932">
    <property type="component" value="Chromosome"/>
</dbReference>
<dbReference type="SUPFAM" id="SSF46785">
    <property type="entry name" value="Winged helix' DNA-binding domain"/>
    <property type="match status" value="1"/>
</dbReference>
<proteinExistence type="predicted"/>
<dbReference type="GO" id="GO:0045892">
    <property type="term" value="P:negative regulation of DNA-templated transcription"/>
    <property type="evidence" value="ECO:0007669"/>
    <property type="project" value="TreeGrafter"/>
</dbReference>
<dbReference type="CDD" id="cd00001">
    <property type="entry name" value="PTS_IIB_man"/>
    <property type="match status" value="1"/>
</dbReference>
<dbReference type="InterPro" id="IPR004720">
    <property type="entry name" value="PTS_IIB_sorbose-sp"/>
</dbReference>
<gene>
    <name evidence="15" type="primary">agaB</name>
    <name evidence="15" type="ORF">J3E67_001871</name>
</gene>
<protein>
    <submittedName>
        <fullName evidence="15">PTS N-acetylgalactosamine transporter subunit IIB</fullName>
    </submittedName>
</protein>
<keyword evidence="4" id="KW-0762">Sugar transport</keyword>
<evidence type="ECO:0000256" key="8">
    <source>
        <dbReference type="ARBA" id="ARBA00023015"/>
    </source>
</evidence>
<evidence type="ECO:0000256" key="9">
    <source>
        <dbReference type="ARBA" id="ARBA00023125"/>
    </source>
</evidence>
<dbReference type="PROSITE" id="PS50949">
    <property type="entry name" value="HTH_GNTR"/>
    <property type="match status" value="1"/>
</dbReference>
<feature type="domain" description="HTH gntR-type" evidence="13">
    <location>
        <begin position="6"/>
        <end position="74"/>
    </location>
</feature>
<evidence type="ECO:0000256" key="4">
    <source>
        <dbReference type="ARBA" id="ARBA00022597"/>
    </source>
</evidence>
<keyword evidence="2" id="KW-0813">Transport</keyword>
<evidence type="ECO:0000256" key="7">
    <source>
        <dbReference type="ARBA" id="ARBA00022777"/>
    </source>
</evidence>
<evidence type="ECO:0000256" key="10">
    <source>
        <dbReference type="ARBA" id="ARBA00023163"/>
    </source>
</evidence>
<dbReference type="InterPro" id="IPR036388">
    <property type="entry name" value="WH-like_DNA-bd_sf"/>
</dbReference>
<reference evidence="15" key="1">
    <citation type="submission" date="2021-03" db="EMBL/GenBank/DDBJ databases">
        <title>Whole genome sequence of Lactobacillus gasseri HL75.</title>
        <authorList>
            <person name="Kim J.-M."/>
            <person name="Chung S.H."/>
            <person name="Kim J.-S."/>
        </authorList>
    </citation>
    <scope>NUCLEOTIDE SEQUENCE</scope>
    <source>
        <strain evidence="15">HL75</strain>
    </source>
</reference>
<evidence type="ECO:0000256" key="5">
    <source>
        <dbReference type="ARBA" id="ARBA00022679"/>
    </source>
</evidence>
<dbReference type="SMART" id="SM00345">
    <property type="entry name" value="HTH_GNTR"/>
    <property type="match status" value="1"/>
</dbReference>
<evidence type="ECO:0000256" key="3">
    <source>
        <dbReference type="ARBA" id="ARBA00022490"/>
    </source>
</evidence>
<dbReference type="Gene3D" id="3.40.35.10">
    <property type="entry name" value="Phosphotransferase system, sorbose subfamily IIB component"/>
    <property type="match status" value="1"/>
</dbReference>
<keyword evidence="5" id="KW-0808">Transferase</keyword>
<keyword evidence="6" id="KW-0598">Phosphotransferase system</keyword>
<dbReference type="EMBL" id="CP071801">
    <property type="protein sequence ID" value="QTD67407.1"/>
    <property type="molecule type" value="Genomic_DNA"/>
</dbReference>
<dbReference type="Gene3D" id="3.40.1410.10">
    <property type="entry name" value="Chorismate lyase-like"/>
    <property type="match status" value="1"/>
</dbReference>
<dbReference type="Pfam" id="PF03830">
    <property type="entry name" value="PTSIIB_sorb"/>
    <property type="match status" value="1"/>
</dbReference>
<evidence type="ECO:0000256" key="6">
    <source>
        <dbReference type="ARBA" id="ARBA00022683"/>
    </source>
</evidence>
<evidence type="ECO:0000259" key="14">
    <source>
        <dbReference type="PROSITE" id="PS51101"/>
    </source>
</evidence>
<dbReference type="SUPFAM" id="SSF64288">
    <property type="entry name" value="Chorismate lyase-like"/>
    <property type="match status" value="1"/>
</dbReference>
<name>A0A8A4V0M9_LACGS</name>
<dbReference type="PRINTS" id="PR00035">
    <property type="entry name" value="HTHGNTR"/>
</dbReference>
<organism evidence="15 16">
    <name type="scientific">Lactobacillus gasseri</name>
    <dbReference type="NCBI Taxonomy" id="1596"/>
    <lineage>
        <taxon>Bacteria</taxon>
        <taxon>Bacillati</taxon>
        <taxon>Bacillota</taxon>
        <taxon>Bacilli</taxon>
        <taxon>Lactobacillales</taxon>
        <taxon>Lactobacillaceae</taxon>
        <taxon>Lactobacillus</taxon>
    </lineage>
</organism>
<feature type="active site" description="Pros-phosphohistidine intermediate; for EIIB activity" evidence="11">
    <location>
        <position position="264"/>
    </location>
</feature>
<comment type="subcellular location">
    <subcellularLocation>
        <location evidence="1">Cytoplasm</location>
    </subcellularLocation>
</comment>
<keyword evidence="10" id="KW-0804">Transcription</keyword>
<dbReference type="Gene3D" id="1.10.10.10">
    <property type="entry name" value="Winged helix-like DNA-binding domain superfamily/Winged helix DNA-binding domain"/>
    <property type="match status" value="1"/>
</dbReference>
<dbReference type="NCBIfam" id="TIGR00854">
    <property type="entry name" value="pts-sorbose"/>
    <property type="match status" value="1"/>
</dbReference>
<evidence type="ECO:0000256" key="11">
    <source>
        <dbReference type="PIRSR" id="PIRSR618455-1"/>
    </source>
</evidence>
<keyword evidence="7" id="KW-0418">Kinase</keyword>
<dbReference type="GO" id="GO:0008982">
    <property type="term" value="F:protein-N(PI)-phosphohistidine-sugar phosphotransferase activity"/>
    <property type="evidence" value="ECO:0007669"/>
    <property type="project" value="InterPro"/>
</dbReference>
<dbReference type="GO" id="GO:0005737">
    <property type="term" value="C:cytoplasm"/>
    <property type="evidence" value="ECO:0007669"/>
    <property type="project" value="UniProtKB-SubCell"/>
</dbReference>
<dbReference type="RefSeq" id="WP_144356428.1">
    <property type="nucleotide sequence ID" value="NZ_CABHMU010000034.1"/>
</dbReference>
<keyword evidence="3" id="KW-0963">Cytoplasm</keyword>
<dbReference type="InterPro" id="IPR036390">
    <property type="entry name" value="WH_DNA-bd_sf"/>
</dbReference>
<feature type="domain" description="PTS EIIB type-4" evidence="14">
    <location>
        <begin position="249"/>
        <end position="405"/>
    </location>
</feature>
<dbReference type="PROSITE" id="PS51101">
    <property type="entry name" value="PTS_EIIB_TYPE_4"/>
    <property type="match status" value="1"/>
</dbReference>
<dbReference type="Pfam" id="PF00392">
    <property type="entry name" value="GntR"/>
    <property type="match status" value="1"/>
</dbReference>
<sequence length="405" mass="46253">MNRQPLWQYEQISAEMMREINTGKLKIGQKLPSEKELCDLFDVSRITVRKALADLEERNYIEKHQGQGSFVKDRFDPRQDIAIIDTPGLHLQQQGHYVYIELHEFLILADGEEPAVREMMNLDVSDYLYKIVQIYICDRKPVIERTTFISFEEFPLIKAKDIEGKELIPFLFRRYGLSPALLRHSLKNQVDVIPTRLKAFIPAVPKSSIIKATTTYINQNNVVTYMSTAVTPANSKVFFVKDKEENKMSNPHILLTRIDNRLVHGQVGVTWTKTLGANLILVANDNTVNDPLQQKLMKSTADSSGVQIRFFTLQKTIDIIHKAADRQKIFIVVKTPEDALKLVEGGVPIKEVNVGNMHFAPGKEEVTKKVYVDEKDKKALMSMVNKGVDVYIQDVPGDHKTQINF</sequence>
<evidence type="ECO:0000256" key="1">
    <source>
        <dbReference type="ARBA" id="ARBA00004496"/>
    </source>
</evidence>
<dbReference type="InterPro" id="IPR050679">
    <property type="entry name" value="Bact_HTH_transcr_reg"/>
</dbReference>
<evidence type="ECO:0000256" key="2">
    <source>
        <dbReference type="ARBA" id="ARBA00022448"/>
    </source>
</evidence>
<dbReference type="GO" id="GO:0003700">
    <property type="term" value="F:DNA-binding transcription factor activity"/>
    <property type="evidence" value="ECO:0007669"/>
    <property type="project" value="InterPro"/>
</dbReference>
<dbReference type="InterPro" id="IPR036667">
    <property type="entry name" value="PTS_IIB_sorbose-sp_sf"/>
</dbReference>
<evidence type="ECO:0000313" key="16">
    <source>
        <dbReference type="Proteomes" id="UP000663932"/>
    </source>
</evidence>
<accession>A0A8A4V0M9</accession>
<evidence type="ECO:0000313" key="15">
    <source>
        <dbReference type="EMBL" id="QTD67407.1"/>
    </source>
</evidence>
<dbReference type="NCBIfam" id="NF008508">
    <property type="entry name" value="PRK11425.1"/>
    <property type="match status" value="1"/>
</dbReference>
<dbReference type="CDD" id="cd07377">
    <property type="entry name" value="WHTH_GntR"/>
    <property type="match status" value="1"/>
</dbReference>
<evidence type="ECO:0000256" key="12">
    <source>
        <dbReference type="PIRSR" id="PIRSR618455-2"/>
    </source>
</evidence>
<dbReference type="InterPro" id="IPR028978">
    <property type="entry name" value="Chorismate_lyase_/UTRA_dom_sf"/>
</dbReference>
<dbReference type="GO" id="GO:0009401">
    <property type="term" value="P:phosphoenolpyruvate-dependent sugar phosphotransferase system"/>
    <property type="evidence" value="ECO:0007669"/>
    <property type="project" value="UniProtKB-KW"/>
</dbReference>
<evidence type="ECO:0000259" key="13">
    <source>
        <dbReference type="PROSITE" id="PS50949"/>
    </source>
</evidence>
<keyword evidence="9" id="KW-0238">DNA-binding</keyword>
<dbReference type="GO" id="GO:0016301">
    <property type="term" value="F:kinase activity"/>
    <property type="evidence" value="ECO:0007669"/>
    <property type="project" value="UniProtKB-KW"/>
</dbReference>
<dbReference type="AlphaFoldDB" id="A0A8A4V0M9"/>
<dbReference type="InterPro" id="IPR018455">
    <property type="entry name" value="PTS_IIB_sorbose-sp_subgr"/>
</dbReference>
<dbReference type="SUPFAM" id="SSF52728">
    <property type="entry name" value="PTS IIb component"/>
    <property type="match status" value="1"/>
</dbReference>